<evidence type="ECO:0000259" key="3">
    <source>
        <dbReference type="Pfam" id="PF25917"/>
    </source>
</evidence>
<dbReference type="EMBL" id="BLAJ01000026">
    <property type="protein sequence ID" value="GES53720.1"/>
    <property type="molecule type" value="Genomic_DNA"/>
</dbReference>
<evidence type="ECO:0000256" key="2">
    <source>
        <dbReference type="SAM" id="Phobius"/>
    </source>
</evidence>
<keyword evidence="2" id="KW-1133">Transmembrane helix</keyword>
<feature type="coiled-coil region" evidence="1">
    <location>
        <begin position="192"/>
        <end position="226"/>
    </location>
</feature>
<feature type="domain" description="CusB-like beta-barrel" evidence="4">
    <location>
        <begin position="266"/>
        <end position="309"/>
    </location>
</feature>
<dbReference type="InterPro" id="IPR058792">
    <property type="entry name" value="Beta-barrel_RND_2"/>
</dbReference>
<evidence type="ECO:0008006" key="7">
    <source>
        <dbReference type="Google" id="ProtNLM"/>
    </source>
</evidence>
<feature type="domain" description="Multidrug resistance protein MdtA-like barrel-sandwich hybrid" evidence="3">
    <location>
        <begin position="64"/>
        <end position="255"/>
    </location>
</feature>
<dbReference type="Pfam" id="PF25917">
    <property type="entry name" value="BSH_RND"/>
    <property type="match status" value="1"/>
</dbReference>
<gene>
    <name evidence="5" type="ORF">RsS93_63340</name>
</gene>
<sequence>MNQVVSEADIKQGAVSLKQKRSSKKAVALLAGIAIVAAAGWYANYWWQTGRWQQTTDDAYIGGNTTTLSPRVSGHVQEVLVEDNQLVKAGQLLVKLDPSTYKTALDRAEAQVRQQQASLDNLHAQLTLQASLVKQAEADLTAKKAASDFASVDAERYRNLANQSTGTEQNAQKALMADAQAKAAVDASGAGLAAARQQIDVLGTQIEQAESALEGARLDAETARLNLGYTEIRSPIDGYVGNRAAQVGAFVSDGSYLLSVIPAKGLWVDANFKEDQLGVIKVGQTVDVVTDIYPGHALQGRVSSIAPATGATFSVIPPENATGNFTKIVQRVPVRIALNDDASQARTLRPGLSTTVTVDTHP</sequence>
<keyword evidence="2" id="KW-0472">Membrane</keyword>
<evidence type="ECO:0000256" key="1">
    <source>
        <dbReference type="SAM" id="Coils"/>
    </source>
</evidence>
<organism evidence="5 6">
    <name type="scientific">Rhizobium dioscoreae</name>
    <dbReference type="NCBI Taxonomy" id="2653122"/>
    <lineage>
        <taxon>Bacteria</taxon>
        <taxon>Pseudomonadati</taxon>
        <taxon>Pseudomonadota</taxon>
        <taxon>Alphaproteobacteria</taxon>
        <taxon>Hyphomicrobiales</taxon>
        <taxon>Rhizobiaceae</taxon>
        <taxon>Rhizobium/Agrobacterium group</taxon>
        <taxon>Rhizobium</taxon>
    </lineage>
</organism>
<dbReference type="SUPFAM" id="SSF111369">
    <property type="entry name" value="HlyD-like secretion proteins"/>
    <property type="match status" value="2"/>
</dbReference>
<protein>
    <recommendedName>
        <fullName evidence="7">HlyD family secretion protein</fullName>
    </recommendedName>
</protein>
<name>A0ABQ0ZDR0_9HYPH</name>
<dbReference type="RefSeq" id="WP_113408947.1">
    <property type="nucleotide sequence ID" value="NZ_BLAI01000013.1"/>
</dbReference>
<dbReference type="Gene3D" id="1.10.287.470">
    <property type="entry name" value="Helix hairpin bin"/>
    <property type="match status" value="1"/>
</dbReference>
<dbReference type="Pfam" id="PF25954">
    <property type="entry name" value="Beta-barrel_RND_2"/>
    <property type="match status" value="1"/>
</dbReference>
<evidence type="ECO:0000259" key="4">
    <source>
        <dbReference type="Pfam" id="PF25954"/>
    </source>
</evidence>
<keyword evidence="1" id="KW-0175">Coiled coil</keyword>
<reference evidence="5 6" key="1">
    <citation type="journal article" date="2020" name="Genome Biol. Evol.">
        <title>Rhizobium dioscoreae sp. nov., a plant growth-promoting bacterium isolated from yam (Dioscorea species).</title>
        <authorList>
            <person name="Ouyabe M."/>
            <person name="Tanaka N."/>
            <person name="Shiwa Y."/>
            <person name="Fujita N."/>
            <person name="Kikuno H."/>
            <person name="Babil P."/>
            <person name="Shiwachi H."/>
        </authorList>
    </citation>
    <scope>NUCLEOTIDE SEQUENCE [LARGE SCALE GENOMIC DNA]</scope>
    <source>
        <strain evidence="5 6">S-93</strain>
    </source>
</reference>
<dbReference type="Gene3D" id="2.40.30.170">
    <property type="match status" value="1"/>
</dbReference>
<evidence type="ECO:0000313" key="6">
    <source>
        <dbReference type="Proteomes" id="UP000390335"/>
    </source>
</evidence>
<dbReference type="InterPro" id="IPR050739">
    <property type="entry name" value="MFP"/>
</dbReference>
<accession>A0ABQ0ZDR0</accession>
<keyword evidence="2" id="KW-0812">Transmembrane</keyword>
<dbReference type="Proteomes" id="UP000390335">
    <property type="component" value="Unassembled WGS sequence"/>
</dbReference>
<dbReference type="PANTHER" id="PTHR30386">
    <property type="entry name" value="MEMBRANE FUSION SUBUNIT OF EMRAB-TOLC MULTIDRUG EFFLUX PUMP"/>
    <property type="match status" value="1"/>
</dbReference>
<feature type="transmembrane region" description="Helical" evidence="2">
    <location>
        <begin position="26"/>
        <end position="47"/>
    </location>
</feature>
<evidence type="ECO:0000313" key="5">
    <source>
        <dbReference type="EMBL" id="GES53720.1"/>
    </source>
</evidence>
<comment type="caution">
    <text evidence="5">The sequence shown here is derived from an EMBL/GenBank/DDBJ whole genome shotgun (WGS) entry which is preliminary data.</text>
</comment>
<proteinExistence type="predicted"/>
<dbReference type="Gene3D" id="2.40.50.100">
    <property type="match status" value="1"/>
</dbReference>
<dbReference type="InterPro" id="IPR058625">
    <property type="entry name" value="MdtA-like_BSH"/>
</dbReference>
<dbReference type="PRINTS" id="PR01490">
    <property type="entry name" value="RTXTOXIND"/>
</dbReference>
<keyword evidence="6" id="KW-1185">Reference proteome</keyword>
<dbReference type="PANTHER" id="PTHR30386:SF24">
    <property type="entry name" value="MULTIDRUG RESISTANCE EFFLUX PUMP"/>
    <property type="match status" value="1"/>
</dbReference>